<feature type="region of interest" description="Disordered" evidence="1">
    <location>
        <begin position="28"/>
        <end position="53"/>
    </location>
</feature>
<dbReference type="EMBL" id="JACGWJ010000014">
    <property type="protein sequence ID" value="KAL0374265.1"/>
    <property type="molecule type" value="Genomic_DNA"/>
</dbReference>
<reference evidence="2" key="1">
    <citation type="submission" date="2020-06" db="EMBL/GenBank/DDBJ databases">
        <authorList>
            <person name="Li T."/>
            <person name="Hu X."/>
            <person name="Zhang T."/>
            <person name="Song X."/>
            <person name="Zhang H."/>
            <person name="Dai N."/>
            <person name="Sheng W."/>
            <person name="Hou X."/>
            <person name="Wei L."/>
        </authorList>
    </citation>
    <scope>NUCLEOTIDE SEQUENCE</scope>
    <source>
        <strain evidence="2">G02</strain>
        <tissue evidence="2">Leaf</tissue>
    </source>
</reference>
<feature type="compositionally biased region" description="Gly residues" evidence="1">
    <location>
        <begin position="44"/>
        <end position="53"/>
    </location>
</feature>
<comment type="caution">
    <text evidence="2">The sequence shown here is derived from an EMBL/GenBank/DDBJ whole genome shotgun (WGS) entry which is preliminary data.</text>
</comment>
<dbReference type="AlphaFoldDB" id="A0AAW2R220"/>
<evidence type="ECO:0000256" key="1">
    <source>
        <dbReference type="SAM" id="MobiDB-lite"/>
    </source>
</evidence>
<name>A0AAW2R220_SESRA</name>
<organism evidence="2">
    <name type="scientific">Sesamum radiatum</name>
    <name type="common">Black benniseed</name>
    <dbReference type="NCBI Taxonomy" id="300843"/>
    <lineage>
        <taxon>Eukaryota</taxon>
        <taxon>Viridiplantae</taxon>
        <taxon>Streptophyta</taxon>
        <taxon>Embryophyta</taxon>
        <taxon>Tracheophyta</taxon>
        <taxon>Spermatophyta</taxon>
        <taxon>Magnoliopsida</taxon>
        <taxon>eudicotyledons</taxon>
        <taxon>Gunneridae</taxon>
        <taxon>Pentapetalae</taxon>
        <taxon>asterids</taxon>
        <taxon>lamiids</taxon>
        <taxon>Lamiales</taxon>
        <taxon>Pedaliaceae</taxon>
        <taxon>Sesamum</taxon>
    </lineage>
</organism>
<reference evidence="2" key="2">
    <citation type="journal article" date="2024" name="Plant">
        <title>Genomic evolution and insights into agronomic trait innovations of Sesamum species.</title>
        <authorList>
            <person name="Miao H."/>
            <person name="Wang L."/>
            <person name="Qu L."/>
            <person name="Liu H."/>
            <person name="Sun Y."/>
            <person name="Le M."/>
            <person name="Wang Q."/>
            <person name="Wei S."/>
            <person name="Zheng Y."/>
            <person name="Lin W."/>
            <person name="Duan Y."/>
            <person name="Cao H."/>
            <person name="Xiong S."/>
            <person name="Wang X."/>
            <person name="Wei L."/>
            <person name="Li C."/>
            <person name="Ma Q."/>
            <person name="Ju M."/>
            <person name="Zhao R."/>
            <person name="Li G."/>
            <person name="Mu C."/>
            <person name="Tian Q."/>
            <person name="Mei H."/>
            <person name="Zhang T."/>
            <person name="Gao T."/>
            <person name="Zhang H."/>
        </authorList>
    </citation>
    <scope>NUCLEOTIDE SEQUENCE</scope>
    <source>
        <strain evidence="2">G02</strain>
    </source>
</reference>
<protein>
    <submittedName>
        <fullName evidence="2">Uncharacterized protein</fullName>
    </submittedName>
</protein>
<evidence type="ECO:0000313" key="2">
    <source>
        <dbReference type="EMBL" id="KAL0374265.1"/>
    </source>
</evidence>
<accession>A0AAW2R220</accession>
<sequence length="53" mass="5705">MATSLVVAQIWAASWRHKWGGWRFGGGRRRPVAAKSGRQPGDADQGGGGSCWH</sequence>
<gene>
    <name evidence="2" type="ORF">Sradi_3342200</name>
</gene>
<proteinExistence type="predicted"/>